<reference evidence="1" key="1">
    <citation type="journal article" date="2019" name="Sci. Rep.">
        <title>Draft genome of Tanacetum cinerariifolium, the natural source of mosquito coil.</title>
        <authorList>
            <person name="Yamashiro T."/>
            <person name="Shiraishi A."/>
            <person name="Satake H."/>
            <person name="Nakayama K."/>
        </authorList>
    </citation>
    <scope>NUCLEOTIDE SEQUENCE</scope>
</reference>
<evidence type="ECO:0000313" key="1">
    <source>
        <dbReference type="EMBL" id="GEU34821.1"/>
    </source>
</evidence>
<accession>A0A6L2JD30</accession>
<dbReference type="PANTHER" id="PTHR33872:SF11">
    <property type="match status" value="1"/>
</dbReference>
<organism evidence="1">
    <name type="scientific">Tanacetum cinerariifolium</name>
    <name type="common">Dalmatian daisy</name>
    <name type="synonym">Chrysanthemum cinerariifolium</name>
    <dbReference type="NCBI Taxonomy" id="118510"/>
    <lineage>
        <taxon>Eukaryota</taxon>
        <taxon>Viridiplantae</taxon>
        <taxon>Streptophyta</taxon>
        <taxon>Embryophyta</taxon>
        <taxon>Tracheophyta</taxon>
        <taxon>Spermatophyta</taxon>
        <taxon>Magnoliopsida</taxon>
        <taxon>eudicotyledons</taxon>
        <taxon>Gunneridae</taxon>
        <taxon>Pentapetalae</taxon>
        <taxon>asterids</taxon>
        <taxon>campanulids</taxon>
        <taxon>Asterales</taxon>
        <taxon>Asteraceae</taxon>
        <taxon>Asteroideae</taxon>
        <taxon>Anthemideae</taxon>
        <taxon>Anthemidinae</taxon>
        <taxon>Tanacetum</taxon>
    </lineage>
</organism>
<proteinExistence type="predicted"/>
<dbReference type="EMBL" id="BKCJ010000621">
    <property type="protein sequence ID" value="GEU34821.1"/>
    <property type="molecule type" value="Genomic_DNA"/>
</dbReference>
<gene>
    <name evidence="1" type="ORF">Tci_006799</name>
</gene>
<dbReference type="PANTHER" id="PTHR33872">
    <property type="entry name" value="DNA POLYMERASE EPSILON CATALYTIC SUBUNIT A"/>
    <property type="match status" value="1"/>
</dbReference>
<protein>
    <submittedName>
        <fullName evidence="1">Uncharacterized protein</fullName>
    </submittedName>
</protein>
<dbReference type="AlphaFoldDB" id="A0A6L2JD30"/>
<sequence>MGSLMSGWKSPAYDLKYERNKSLTKEEIDAFWRLKKIEEEELFFLKASYRLSKEDKKVICDESDTLAQRLVVKEEENMEPLLKKHGWWISSKWAFLNEPPKSSSQASYNYVAQFHVACKHIDNFNHHPATNGITA</sequence>
<comment type="caution">
    <text evidence="1">The sequence shown here is derived from an EMBL/GenBank/DDBJ whole genome shotgun (WGS) entry which is preliminary data.</text>
</comment>
<name>A0A6L2JD30_TANCI</name>